<keyword evidence="4" id="KW-0235">DNA replication</keyword>
<dbReference type="GO" id="GO:0006281">
    <property type="term" value="P:DNA repair"/>
    <property type="evidence" value="ECO:0007669"/>
    <property type="project" value="InterPro"/>
</dbReference>
<evidence type="ECO:0000313" key="8">
    <source>
        <dbReference type="Proteomes" id="UP000036106"/>
    </source>
</evidence>
<evidence type="ECO:0000259" key="6">
    <source>
        <dbReference type="PROSITE" id="PS50173"/>
    </source>
</evidence>
<dbReference type="InterPro" id="IPR050116">
    <property type="entry name" value="DNA_polymerase-Y"/>
</dbReference>
<dbReference type="PATRIC" id="fig|1007676.4.peg.826"/>
<dbReference type="STRING" id="1007676.ABM34_04005"/>
<dbReference type="EMBL" id="CP012034">
    <property type="protein sequence ID" value="AKP66812.1"/>
    <property type="molecule type" value="Genomic_DNA"/>
</dbReference>
<dbReference type="GO" id="GO:0003887">
    <property type="term" value="F:DNA-directed DNA polymerase activity"/>
    <property type="evidence" value="ECO:0007669"/>
    <property type="project" value="UniProtKB-KW"/>
</dbReference>
<dbReference type="PANTHER" id="PTHR11076:SF35">
    <property type="entry name" value="DNA REPAIR PROTEIN HOMOLOG YOBH"/>
    <property type="match status" value="1"/>
</dbReference>
<evidence type="ECO:0000256" key="3">
    <source>
        <dbReference type="ARBA" id="ARBA00022695"/>
    </source>
</evidence>
<dbReference type="Gene3D" id="1.10.150.20">
    <property type="entry name" value="5' to 3' exonuclease, C-terminal subdomain"/>
    <property type="match status" value="1"/>
</dbReference>
<dbReference type="SUPFAM" id="SSF56672">
    <property type="entry name" value="DNA/RNA polymerases"/>
    <property type="match status" value="1"/>
</dbReference>
<dbReference type="Pfam" id="PF11799">
    <property type="entry name" value="IMS_C"/>
    <property type="match status" value="1"/>
</dbReference>
<dbReference type="Proteomes" id="UP000036106">
    <property type="component" value="Chromosome"/>
</dbReference>
<evidence type="ECO:0000256" key="1">
    <source>
        <dbReference type="ARBA" id="ARBA00010945"/>
    </source>
</evidence>
<dbReference type="GO" id="GO:0005829">
    <property type="term" value="C:cytosol"/>
    <property type="evidence" value="ECO:0007669"/>
    <property type="project" value="TreeGrafter"/>
</dbReference>
<protein>
    <submittedName>
        <fullName evidence="7">DNA polymerase</fullName>
    </submittedName>
</protein>
<dbReference type="KEGG" id="lgn:ABM34_04005"/>
<keyword evidence="3" id="KW-0548">Nucleotidyltransferase</keyword>
<dbReference type="CDD" id="cd01700">
    <property type="entry name" value="PolY_Pol_V_umuC"/>
    <property type="match status" value="1"/>
</dbReference>
<dbReference type="GO" id="GO:0006260">
    <property type="term" value="P:DNA replication"/>
    <property type="evidence" value="ECO:0007669"/>
    <property type="project" value="UniProtKB-KW"/>
</dbReference>
<keyword evidence="2" id="KW-0515">Mutator protein</keyword>
<keyword evidence="5" id="KW-0239">DNA-directed DNA polymerase</keyword>
<dbReference type="PROSITE" id="PS50173">
    <property type="entry name" value="UMUC"/>
    <property type="match status" value="1"/>
</dbReference>
<comment type="similarity">
    <text evidence="1">Belongs to the DNA polymerase type-Y family.</text>
</comment>
<dbReference type="Gene3D" id="3.30.70.270">
    <property type="match status" value="1"/>
</dbReference>
<gene>
    <name evidence="7" type="ORF">ABM34_04005</name>
</gene>
<dbReference type="RefSeq" id="WP_048703624.1">
    <property type="nucleotide sequence ID" value="NZ_CP012034.1"/>
</dbReference>
<dbReference type="GO" id="GO:0009432">
    <property type="term" value="P:SOS response"/>
    <property type="evidence" value="ECO:0007669"/>
    <property type="project" value="TreeGrafter"/>
</dbReference>
<accession>A0A0H4QFS5</accession>
<sequence length="430" mass="48758">MATPFDDPSRLPYRDIMCIDCKSFYASTEAIRRAEYPLASKIAVLSRAESNGGLILAASPDTKKDYGVKLGTRKYEITPDMDIQLVAPHMKDYIKLNYRVNQVFRQFTDDQHWFVYSVDESFIDVTHSHKLFGSNDEIAAKIQDKVFKETGIVTTVGIGPNPLMAKLALDNAAKVEAPWRAEWTYKEVSDTIWKIPSLTDFWSIGVKTAGKLERMGITSIYDLAHTDRKKLNKKFGVLGDALYFHSWGIDYSDLAKRYVPRADNKGYGNSQVLMRDYTTRDDTETVLFEIADQVATRLRKHNVLGEVIGISVGFAEPNENNQRGWGAQTKVDPTNRTDDLIRAVKYLFEKKWQGEALRSLGVRVNRVSRPSTLQLSLFEGNDQYDANLRLEHTIDQIRDRYGYKSIVRGYSKKSAGTAIDRSKLVGGHQA</sequence>
<dbReference type="InterPro" id="IPR043502">
    <property type="entry name" value="DNA/RNA_pol_sf"/>
</dbReference>
<dbReference type="InterPro" id="IPR001126">
    <property type="entry name" value="UmuC"/>
</dbReference>
<dbReference type="Pfam" id="PF00817">
    <property type="entry name" value="IMS"/>
    <property type="match status" value="1"/>
</dbReference>
<dbReference type="InterPro" id="IPR017961">
    <property type="entry name" value="DNA_pol_Y-fam_little_finger"/>
</dbReference>
<dbReference type="AlphaFoldDB" id="A0A0H4QFS5"/>
<feature type="domain" description="UmuC" evidence="6">
    <location>
        <begin position="16"/>
        <end position="205"/>
    </location>
</feature>
<dbReference type="Gene3D" id="3.40.1170.60">
    <property type="match status" value="1"/>
</dbReference>
<dbReference type="OrthoDB" id="9808813at2"/>
<dbReference type="InterPro" id="IPR036775">
    <property type="entry name" value="DNA_pol_Y-fam_lit_finger_sf"/>
</dbReference>
<dbReference type="SUPFAM" id="SSF100879">
    <property type="entry name" value="Lesion bypass DNA polymerase (Y-family), little finger domain"/>
    <property type="match status" value="1"/>
</dbReference>
<evidence type="ECO:0000256" key="4">
    <source>
        <dbReference type="ARBA" id="ARBA00022705"/>
    </source>
</evidence>
<dbReference type="InterPro" id="IPR043128">
    <property type="entry name" value="Rev_trsase/Diguanyl_cyclase"/>
</dbReference>
<dbReference type="GO" id="GO:0003684">
    <property type="term" value="F:damaged DNA binding"/>
    <property type="evidence" value="ECO:0007669"/>
    <property type="project" value="InterPro"/>
</dbReference>
<dbReference type="GO" id="GO:0042276">
    <property type="term" value="P:error-prone translesion synthesis"/>
    <property type="evidence" value="ECO:0007669"/>
    <property type="project" value="TreeGrafter"/>
</dbReference>
<keyword evidence="5" id="KW-0808">Transferase</keyword>
<evidence type="ECO:0000256" key="5">
    <source>
        <dbReference type="ARBA" id="ARBA00022932"/>
    </source>
</evidence>
<keyword evidence="8" id="KW-1185">Reference proteome</keyword>
<evidence type="ECO:0000313" key="7">
    <source>
        <dbReference type="EMBL" id="AKP66812.1"/>
    </source>
</evidence>
<dbReference type="Gene3D" id="3.30.1490.100">
    <property type="entry name" value="DNA polymerase, Y-family, little finger domain"/>
    <property type="match status" value="1"/>
</dbReference>
<organism evidence="7 8">
    <name type="scientific">Companilactobacillus ginsenosidimutans</name>
    <dbReference type="NCBI Taxonomy" id="1007676"/>
    <lineage>
        <taxon>Bacteria</taxon>
        <taxon>Bacillati</taxon>
        <taxon>Bacillota</taxon>
        <taxon>Bacilli</taxon>
        <taxon>Lactobacillales</taxon>
        <taxon>Lactobacillaceae</taxon>
        <taxon>Companilactobacillus</taxon>
    </lineage>
</organism>
<reference evidence="8" key="1">
    <citation type="submission" date="2015-07" db="EMBL/GenBank/DDBJ databases">
        <title>Lactobacillus ginsenosidimutans/EMML 3141/ whole genome sequencing.</title>
        <authorList>
            <person name="Kim M.K."/>
            <person name="Im W.-T."/>
            <person name="Srinivasan S."/>
            <person name="Lee J.-J."/>
        </authorList>
    </citation>
    <scope>NUCLEOTIDE SEQUENCE [LARGE SCALE GENOMIC DNA]</scope>
    <source>
        <strain evidence="8">EMML 3041</strain>
    </source>
</reference>
<evidence type="ECO:0000256" key="2">
    <source>
        <dbReference type="ARBA" id="ARBA00022457"/>
    </source>
</evidence>
<dbReference type="PANTHER" id="PTHR11076">
    <property type="entry name" value="DNA REPAIR POLYMERASE UMUC / TRANSFERASE FAMILY MEMBER"/>
    <property type="match status" value="1"/>
</dbReference>
<proteinExistence type="inferred from homology"/>
<name>A0A0H4QFS5_9LACO</name>